<dbReference type="InterPro" id="IPR029058">
    <property type="entry name" value="AB_hydrolase_fold"/>
</dbReference>
<organism evidence="3 4">
    <name type="scientific">Cryptococcus deuterogattii Ram5</name>
    <dbReference type="NCBI Taxonomy" id="1296110"/>
    <lineage>
        <taxon>Eukaryota</taxon>
        <taxon>Fungi</taxon>
        <taxon>Dikarya</taxon>
        <taxon>Basidiomycota</taxon>
        <taxon>Agaricomycotina</taxon>
        <taxon>Tremellomycetes</taxon>
        <taxon>Tremellales</taxon>
        <taxon>Cryptococcaceae</taxon>
        <taxon>Cryptococcus</taxon>
        <taxon>Cryptococcus gattii species complex</taxon>
    </lineage>
</organism>
<dbReference type="Proteomes" id="UP000053392">
    <property type="component" value="Unassembled WGS sequence"/>
</dbReference>
<dbReference type="Gene3D" id="3.40.50.1820">
    <property type="entry name" value="alpha/beta hydrolase"/>
    <property type="match status" value="1"/>
</dbReference>
<proteinExistence type="predicted"/>
<dbReference type="OrthoDB" id="437457at2759"/>
<feature type="domain" description="Phospholipase/carboxylesterase/thioesterase" evidence="2">
    <location>
        <begin position="36"/>
        <end position="156"/>
    </location>
</feature>
<protein>
    <submittedName>
        <fullName evidence="3">Unplaced genomic scaffold supercont1.4, whole genome shotgun sequence</fullName>
    </submittedName>
</protein>
<dbReference type="AlphaFoldDB" id="A0A0D0T750"/>
<keyword evidence="4" id="KW-1185">Reference proteome</keyword>
<evidence type="ECO:0000256" key="1">
    <source>
        <dbReference type="SAM" id="MobiDB-lite"/>
    </source>
</evidence>
<evidence type="ECO:0000313" key="3">
    <source>
        <dbReference type="EMBL" id="KIR41752.1"/>
    </source>
</evidence>
<reference evidence="3 4" key="1">
    <citation type="submission" date="2015-01" db="EMBL/GenBank/DDBJ databases">
        <title>The Genome Sequence of Cryptococcus gattii Ram5.</title>
        <authorList>
            <consortium name="The Broad Institute Genomics Platform"/>
            <person name="Cuomo C."/>
            <person name="Litvintseva A."/>
            <person name="Chen Y."/>
            <person name="Heitman J."/>
            <person name="Sun S."/>
            <person name="Springer D."/>
            <person name="Dromer F."/>
            <person name="Young S."/>
            <person name="Zeng Q."/>
            <person name="Gargeya S."/>
            <person name="Abouelleil A."/>
            <person name="Alvarado L."/>
            <person name="Chapman S.B."/>
            <person name="Gainer-Dewar J."/>
            <person name="Goldberg J."/>
            <person name="Griggs A."/>
            <person name="Gujja S."/>
            <person name="Hansen M."/>
            <person name="Howarth C."/>
            <person name="Imamovic A."/>
            <person name="Larimer J."/>
            <person name="Murphy C."/>
            <person name="Naylor J."/>
            <person name="Pearson M."/>
            <person name="Priest M."/>
            <person name="Roberts A."/>
            <person name="Saif S."/>
            <person name="Shea T."/>
            <person name="Sykes S."/>
            <person name="Wortman J."/>
            <person name="Nusbaum C."/>
            <person name="Birren B."/>
        </authorList>
    </citation>
    <scope>NUCLEOTIDE SEQUENCE [LARGE SCALE GENOMIC DNA]</scope>
    <source>
        <strain evidence="3 4">Ram5</strain>
    </source>
</reference>
<dbReference type="GO" id="GO:0016787">
    <property type="term" value="F:hydrolase activity"/>
    <property type="evidence" value="ECO:0007669"/>
    <property type="project" value="InterPro"/>
</dbReference>
<name>A0A0D0T750_9TREE</name>
<feature type="region of interest" description="Disordered" evidence="1">
    <location>
        <begin position="1"/>
        <end position="21"/>
    </location>
</feature>
<accession>A0A0D0T750</accession>
<dbReference type="Pfam" id="PF02230">
    <property type="entry name" value="Abhydrolase_2"/>
    <property type="match status" value="1"/>
</dbReference>
<sequence length="278" mass="30479">MSTLNLRSVSSSTSPTSRPIPSPSLLKPWDFSYASSPDEKDRNLLIMFHGLGKFLGDNKMSFFNLAKQLNLPSTAILSLTALDPIPLMDHPSFSWYQTFDPYFNSLPMSSQNPTAPLSKLRKLLETLISPYLGWKLEDIHLFGWGQGGTVALELGIDIGKTPLKTNGEKDNGKRLGSIISICAPLLTHSASPLNVSTPVLYFTRQSPQSAVQQKSVSGIKRGYREVQVVQGGGVGGGKGEDMPRGKEEWYGVMKFWGQVLGKADEGWKGQGDVYEVVQ</sequence>
<dbReference type="SUPFAM" id="SSF53474">
    <property type="entry name" value="alpha/beta-Hydrolases"/>
    <property type="match status" value="1"/>
</dbReference>
<gene>
    <name evidence="3" type="ORF">I313_01912</name>
</gene>
<dbReference type="EMBL" id="KN847899">
    <property type="protein sequence ID" value="KIR41752.1"/>
    <property type="molecule type" value="Genomic_DNA"/>
</dbReference>
<dbReference type="InterPro" id="IPR003140">
    <property type="entry name" value="PLipase/COase/thioEstase"/>
</dbReference>
<evidence type="ECO:0000259" key="2">
    <source>
        <dbReference type="Pfam" id="PF02230"/>
    </source>
</evidence>
<dbReference type="HOGENOM" id="CLU_062889_0_0_1"/>
<evidence type="ECO:0000313" key="4">
    <source>
        <dbReference type="Proteomes" id="UP000053392"/>
    </source>
</evidence>